<evidence type="ECO:0000256" key="4">
    <source>
        <dbReference type="ARBA" id="ARBA00023239"/>
    </source>
</evidence>
<dbReference type="RefSeq" id="WP_205103673.1">
    <property type="nucleotide sequence ID" value="NZ_JACJJC010000014.1"/>
</dbReference>
<dbReference type="Gene3D" id="3.20.20.10">
    <property type="entry name" value="Alanine racemase"/>
    <property type="match status" value="1"/>
</dbReference>
<keyword evidence="4 5" id="KW-0456">Lyase</keyword>
<dbReference type="InterPro" id="IPR022653">
    <property type="entry name" value="De-COase2_pyr-phos_BS"/>
</dbReference>
<feature type="binding site" evidence="5">
    <location>
        <position position="257"/>
    </location>
    <ligand>
        <name>pyridoxal 5'-phosphate</name>
        <dbReference type="ChEBI" id="CHEBI:597326"/>
    </ligand>
</feature>
<dbReference type="CDD" id="cd06828">
    <property type="entry name" value="PLPDE_III_DapDC"/>
    <property type="match status" value="1"/>
</dbReference>
<evidence type="ECO:0000256" key="2">
    <source>
        <dbReference type="ARBA" id="ARBA00022793"/>
    </source>
</evidence>
<sequence>MHASNPAREHSESEPLAQGFGRPTPDGTLWCEGVSLEEIARRFGTPTYVYSKAMIESRFAAYDRAFGETPHLVCYAVKANAALGILETLASRGAGFDTVSGGEILKAVAAGADPKKIVFSGVGKSRPEIALALFAGIRCFNIESIEELERIEAEAARLGRRAPIAVRVNPDVDPHVEERIATGLGTSKFGVDRDDVLPLYRRARELPHVEIVGISCHIGSQIQSTEPYLCMVEVLADIVRQLHAEGIVLKHIDFGGGAGVAYREGEKTLPPGELVSALVEKAREVLPGEALTYLIEPGRSIVAEAGVLLMRVEFLKHARAGARYAIVDASMSELLRPALYGAWHEIERVGSAAAQTELPISIAGPVCESTDILGRNRIIATFDNDLLVARTAGAYGMSMASNYNSRPLPFEVLVSGDRVEPLQKRRQTPLDLIEAQRSLLDKSAAGEARERAAALYEETAAFVRFMKESLERT</sequence>
<comment type="pathway">
    <text evidence="5 7">Amino-acid biosynthesis; L-lysine biosynthesis via DAP pathway; L-lysine from DL-2,6-diaminopimelate: step 1/1.</text>
</comment>
<evidence type="ECO:0000256" key="1">
    <source>
        <dbReference type="ARBA" id="ARBA00001933"/>
    </source>
</evidence>
<comment type="cofactor">
    <cofactor evidence="1 5 7">
        <name>pyridoxal 5'-phosphate</name>
        <dbReference type="ChEBI" id="CHEBI:597326"/>
    </cofactor>
</comment>
<feature type="binding site" evidence="5">
    <location>
        <position position="368"/>
    </location>
    <ligand>
        <name>substrate</name>
    </ligand>
</feature>
<dbReference type="InterPro" id="IPR002986">
    <property type="entry name" value="DAP_deCOOHase_LysA"/>
</dbReference>
<keyword evidence="3 5" id="KW-0663">Pyridoxal phosphate</keyword>
<dbReference type="Pfam" id="PF00278">
    <property type="entry name" value="Orn_DAP_Arg_deC"/>
    <property type="match status" value="1"/>
</dbReference>
<evidence type="ECO:0000256" key="7">
    <source>
        <dbReference type="RuleBase" id="RU003738"/>
    </source>
</evidence>
<dbReference type="NCBIfam" id="TIGR01048">
    <property type="entry name" value="lysA"/>
    <property type="match status" value="1"/>
</dbReference>
<gene>
    <name evidence="5 11" type="primary">lysA</name>
    <name evidence="11" type="ORF">H6A60_08920</name>
</gene>
<feature type="binding site" evidence="5">
    <location>
        <position position="299"/>
    </location>
    <ligand>
        <name>substrate</name>
    </ligand>
</feature>
<keyword evidence="5" id="KW-0028">Amino-acid biosynthesis</keyword>
<dbReference type="InterPro" id="IPR022643">
    <property type="entry name" value="De-COase2_C"/>
</dbReference>
<feature type="binding site" evidence="5">
    <location>
        <position position="395"/>
    </location>
    <ligand>
        <name>substrate</name>
    </ligand>
</feature>
<accession>A0ABS2DV68</accession>
<comment type="caution">
    <text evidence="11">The sequence shown here is derived from an EMBL/GenBank/DDBJ whole genome shotgun (WGS) entry which is preliminary data.</text>
</comment>
<dbReference type="Gene3D" id="2.40.37.10">
    <property type="entry name" value="Lyase, Ornithine Decarboxylase, Chain A, domain 1"/>
    <property type="match status" value="1"/>
</dbReference>
<dbReference type="PROSITE" id="PS00878">
    <property type="entry name" value="ODR_DC_2_1"/>
    <property type="match status" value="1"/>
</dbReference>
<comment type="catalytic activity">
    <reaction evidence="5 7">
        <text>meso-2,6-diaminopimelate + H(+) = L-lysine + CO2</text>
        <dbReference type="Rhea" id="RHEA:15101"/>
        <dbReference type="ChEBI" id="CHEBI:15378"/>
        <dbReference type="ChEBI" id="CHEBI:16526"/>
        <dbReference type="ChEBI" id="CHEBI:32551"/>
        <dbReference type="ChEBI" id="CHEBI:57791"/>
        <dbReference type="EC" id="4.1.1.20"/>
    </reaction>
</comment>
<comment type="function">
    <text evidence="5">Specifically catalyzes the decarboxylation of meso-diaminopimelate (meso-DAP) to L-lysine.</text>
</comment>
<dbReference type="PANTHER" id="PTHR43727:SF2">
    <property type="entry name" value="GROUP IV DECARBOXYLASE"/>
    <property type="match status" value="1"/>
</dbReference>
<dbReference type="HAMAP" id="MF_02120">
    <property type="entry name" value="LysA"/>
    <property type="match status" value="1"/>
</dbReference>
<feature type="domain" description="Orn/DAP/Arg decarboxylase 2 N-terminal" evidence="10">
    <location>
        <begin position="53"/>
        <end position="303"/>
    </location>
</feature>
<evidence type="ECO:0000313" key="12">
    <source>
        <dbReference type="Proteomes" id="UP000715095"/>
    </source>
</evidence>
<feature type="binding site" evidence="5">
    <location>
        <position position="395"/>
    </location>
    <ligand>
        <name>pyridoxal 5'-phosphate</name>
        <dbReference type="ChEBI" id="CHEBI:597326"/>
    </ligand>
</feature>
<dbReference type="Pfam" id="PF02784">
    <property type="entry name" value="Orn_Arg_deC_N"/>
    <property type="match status" value="1"/>
</dbReference>
<dbReference type="PANTHER" id="PTHR43727">
    <property type="entry name" value="DIAMINOPIMELATE DECARBOXYLASE"/>
    <property type="match status" value="1"/>
</dbReference>
<evidence type="ECO:0000256" key="5">
    <source>
        <dbReference type="HAMAP-Rule" id="MF_02120"/>
    </source>
</evidence>
<comment type="subunit">
    <text evidence="5">Homodimer.</text>
</comment>
<dbReference type="SUPFAM" id="SSF50621">
    <property type="entry name" value="Alanine racemase C-terminal domain-like"/>
    <property type="match status" value="1"/>
</dbReference>
<protein>
    <recommendedName>
        <fullName evidence="5 6">Diaminopimelate decarboxylase</fullName>
        <shortName evidence="5">DAP decarboxylase</shortName>
        <shortName evidence="5">DAPDC</shortName>
        <ecNumber evidence="5 6">4.1.1.20</ecNumber>
    </recommendedName>
</protein>
<name>A0ABS2DV68_9BURK</name>
<evidence type="ECO:0000256" key="6">
    <source>
        <dbReference type="NCBIfam" id="TIGR01048"/>
    </source>
</evidence>
<evidence type="ECO:0000259" key="10">
    <source>
        <dbReference type="Pfam" id="PF02784"/>
    </source>
</evidence>
<keyword evidence="12" id="KW-1185">Reference proteome</keyword>
<proteinExistence type="inferred from homology"/>
<feature type="modified residue" description="N6-(pyridoxal phosphate)lysine" evidence="5">
    <location>
        <position position="78"/>
    </location>
</feature>
<keyword evidence="5 7" id="KW-0457">Lysine biosynthesis</keyword>
<evidence type="ECO:0000256" key="8">
    <source>
        <dbReference type="SAM" id="MobiDB-lite"/>
    </source>
</evidence>
<feature type="binding site" evidence="5">
    <location>
        <begin position="296"/>
        <end position="299"/>
    </location>
    <ligand>
        <name>pyridoxal 5'-phosphate</name>
        <dbReference type="ChEBI" id="CHEBI:597326"/>
    </ligand>
</feature>
<feature type="binding site" evidence="5">
    <location>
        <position position="340"/>
    </location>
    <ligand>
        <name>substrate</name>
    </ligand>
</feature>
<evidence type="ECO:0000259" key="9">
    <source>
        <dbReference type="Pfam" id="PF00278"/>
    </source>
</evidence>
<dbReference type="InterPro" id="IPR009006">
    <property type="entry name" value="Ala_racemase/Decarboxylase_C"/>
</dbReference>
<dbReference type="InterPro" id="IPR022644">
    <property type="entry name" value="De-COase2_N"/>
</dbReference>
<feature type="region of interest" description="Disordered" evidence="8">
    <location>
        <begin position="1"/>
        <end position="24"/>
    </location>
</feature>
<dbReference type="InterPro" id="IPR029066">
    <property type="entry name" value="PLP-binding_barrel"/>
</dbReference>
<organism evidence="11 12">
    <name type="scientific">Sutterella massiliensis</name>
    <dbReference type="NCBI Taxonomy" id="1816689"/>
    <lineage>
        <taxon>Bacteria</taxon>
        <taxon>Pseudomonadati</taxon>
        <taxon>Pseudomonadota</taxon>
        <taxon>Betaproteobacteria</taxon>
        <taxon>Burkholderiales</taxon>
        <taxon>Sutterellaceae</taxon>
        <taxon>Sutterella</taxon>
    </lineage>
</organism>
<dbReference type="EMBL" id="JACJJC010000014">
    <property type="protein sequence ID" value="MBM6704603.1"/>
    <property type="molecule type" value="Genomic_DNA"/>
</dbReference>
<evidence type="ECO:0000313" key="11">
    <source>
        <dbReference type="EMBL" id="MBM6704603.1"/>
    </source>
</evidence>
<dbReference type="InterPro" id="IPR000183">
    <property type="entry name" value="Orn/DAP/Arg_de-COase"/>
</dbReference>
<keyword evidence="2 5" id="KW-0210">Decarboxylase</keyword>
<evidence type="ECO:0000256" key="3">
    <source>
        <dbReference type="ARBA" id="ARBA00022898"/>
    </source>
</evidence>
<dbReference type="PRINTS" id="PR01179">
    <property type="entry name" value="ODADCRBXLASE"/>
</dbReference>
<dbReference type="Proteomes" id="UP000715095">
    <property type="component" value="Unassembled WGS sequence"/>
</dbReference>
<feature type="binding site" evidence="5">
    <location>
        <position position="336"/>
    </location>
    <ligand>
        <name>substrate</name>
    </ligand>
</feature>
<dbReference type="PRINTS" id="PR01181">
    <property type="entry name" value="DAPDCRBXLASE"/>
</dbReference>
<comment type="similarity">
    <text evidence="5">Belongs to the Orn/Lys/Arg decarboxylase class-II family. LysA subfamily.</text>
</comment>
<dbReference type="EC" id="4.1.1.20" evidence="5 6"/>
<feature type="domain" description="Orn/DAP/Arg decarboxylase 2 C-terminal" evidence="9">
    <location>
        <begin position="48"/>
        <end position="393"/>
    </location>
</feature>
<dbReference type="GO" id="GO:0008836">
    <property type="term" value="F:diaminopimelate decarboxylase activity"/>
    <property type="evidence" value="ECO:0007669"/>
    <property type="project" value="UniProtKB-EC"/>
</dbReference>
<reference evidence="11 12" key="1">
    <citation type="journal article" date="2021" name="Sci. Rep.">
        <title>The distribution of antibiotic resistance genes in chicken gut microbiota commensals.</title>
        <authorList>
            <person name="Juricova H."/>
            <person name="Matiasovicova J."/>
            <person name="Kubasova T."/>
            <person name="Cejkova D."/>
            <person name="Rychlik I."/>
        </authorList>
    </citation>
    <scope>NUCLEOTIDE SEQUENCE [LARGE SCALE GENOMIC DNA]</scope>
    <source>
        <strain evidence="11 12">An829</strain>
    </source>
</reference>
<dbReference type="SUPFAM" id="SSF51419">
    <property type="entry name" value="PLP-binding barrel"/>
    <property type="match status" value="1"/>
</dbReference>